<accession>A0A135WHB5</accession>
<protein>
    <recommendedName>
        <fullName evidence="4">DUF1990 domain-containing protein</fullName>
    </recommendedName>
</protein>
<organism evidence="2 3">
    <name type="scientific">Chryseobacterium kwangjuense</name>
    <dbReference type="NCBI Taxonomy" id="267125"/>
    <lineage>
        <taxon>Bacteria</taxon>
        <taxon>Pseudomonadati</taxon>
        <taxon>Bacteroidota</taxon>
        <taxon>Flavobacteriia</taxon>
        <taxon>Flavobacteriales</taxon>
        <taxon>Weeksellaceae</taxon>
        <taxon>Chryseobacterium group</taxon>
        <taxon>Chryseobacterium</taxon>
    </lineage>
</organism>
<reference evidence="2 3" key="2">
    <citation type="journal article" date="2016" name="Genome Announc.">
        <title>Draft Genome Sequence of a Biocontrol Rhizobacterium, Chryseobacterium kwangjuense Strain KJ1R5, Isolated from Pepper (Capsicum annuum).</title>
        <authorList>
            <person name="Jeong J.J."/>
            <person name="Park H."/>
            <person name="Park B.H."/>
            <person name="Mannaa M."/>
            <person name="Sang M.K."/>
            <person name="Choi I.G."/>
            <person name="Kim K.D."/>
        </authorList>
    </citation>
    <scope>NUCLEOTIDE SEQUENCE [LARGE SCALE GENOMIC DNA]</scope>
    <source>
        <strain evidence="2 3">KJ1R5</strain>
    </source>
</reference>
<name>A0A135WHB5_9FLAO</name>
<feature type="region of interest" description="Disordered" evidence="1">
    <location>
        <begin position="1"/>
        <end position="24"/>
    </location>
</feature>
<gene>
    <name evidence="2" type="ORF">AU378_00730</name>
</gene>
<dbReference type="EMBL" id="LPUR01000001">
    <property type="protein sequence ID" value="KXH84316.1"/>
    <property type="molecule type" value="Genomic_DNA"/>
</dbReference>
<evidence type="ECO:0000313" key="2">
    <source>
        <dbReference type="EMBL" id="KXH84316.1"/>
    </source>
</evidence>
<dbReference type="RefSeq" id="WP_062646945.1">
    <property type="nucleotide sequence ID" value="NZ_LPUR01000001.1"/>
</dbReference>
<dbReference type="AlphaFoldDB" id="A0A135WHB5"/>
<evidence type="ECO:0000313" key="3">
    <source>
        <dbReference type="Proteomes" id="UP000070513"/>
    </source>
</evidence>
<reference evidence="3" key="1">
    <citation type="submission" date="2015-12" db="EMBL/GenBank/DDBJ databases">
        <title>Genome sequence of a biocontrol rhizobacterium Chryseobacterium kwangjuense strain KJ1R5 isolated from pepper (Capsicum annuum L.).</title>
        <authorList>
            <person name="Jeong J.-J."/>
            <person name="Park H."/>
            <person name="Mannaa M."/>
            <person name="Sang M.K."/>
            <person name="Choi I.-G."/>
            <person name="Kim K.D."/>
        </authorList>
    </citation>
    <scope>NUCLEOTIDE SEQUENCE [LARGE SCALE GENOMIC DNA]</scope>
    <source>
        <strain evidence="3">KJ1R5</strain>
    </source>
</reference>
<comment type="caution">
    <text evidence="2">The sequence shown here is derived from an EMBL/GenBank/DDBJ whole genome shotgun (WGS) entry which is preliminary data.</text>
</comment>
<sequence>MKPKQIKGVPEQQYGGSHDTESEKRFEPVVLPSKFEILQNRFFSINQWQSYCGEGFADFRLYDHKGDLAERNPQKGDFIRIDIPGPGEKEAEGYDWVEVTDICFCEERNSESISMTCRPSEDPNNAKNDHIAHFYSSKATSTFMISRTTENLTAAVYGRNESPNLNAGMIDTVRNIFVAAGGMIGISKIQWKRLTDGLLDFN</sequence>
<dbReference type="Proteomes" id="UP000070513">
    <property type="component" value="Unassembled WGS sequence"/>
</dbReference>
<proteinExistence type="predicted"/>
<evidence type="ECO:0008006" key="4">
    <source>
        <dbReference type="Google" id="ProtNLM"/>
    </source>
</evidence>
<dbReference type="OrthoDB" id="947646at2"/>
<evidence type="ECO:0000256" key="1">
    <source>
        <dbReference type="SAM" id="MobiDB-lite"/>
    </source>
</evidence>